<dbReference type="InterPro" id="IPR036300">
    <property type="entry name" value="MIR_dom_sf"/>
</dbReference>
<dbReference type="WBParaSite" id="maker-uti_cns_0013907-snap-gene-0.3-mRNA-1">
    <property type="protein sequence ID" value="maker-uti_cns_0013907-snap-gene-0.3-mRNA-1"/>
    <property type="gene ID" value="maker-uti_cns_0013907-snap-gene-0.3"/>
</dbReference>
<organism evidence="1 2">
    <name type="scientific">Macrostomum lignano</name>
    <dbReference type="NCBI Taxonomy" id="282301"/>
    <lineage>
        <taxon>Eukaryota</taxon>
        <taxon>Metazoa</taxon>
        <taxon>Spiralia</taxon>
        <taxon>Lophotrochozoa</taxon>
        <taxon>Platyhelminthes</taxon>
        <taxon>Rhabditophora</taxon>
        <taxon>Macrostomorpha</taxon>
        <taxon>Macrostomida</taxon>
        <taxon>Macrostomidae</taxon>
        <taxon>Macrostomum</taxon>
    </lineage>
</organism>
<evidence type="ECO:0000313" key="2">
    <source>
        <dbReference type="WBParaSite" id="maker-uti_cns_0013907-snap-gene-0.3-mRNA-1"/>
    </source>
</evidence>
<dbReference type="SUPFAM" id="SSF82109">
    <property type="entry name" value="MIR domain"/>
    <property type="match status" value="1"/>
</dbReference>
<dbReference type="InterPro" id="IPR016093">
    <property type="entry name" value="MIR_motif"/>
</dbReference>
<dbReference type="Proteomes" id="UP000095280">
    <property type="component" value="Unplaced"/>
</dbReference>
<evidence type="ECO:0000313" key="1">
    <source>
        <dbReference type="Proteomes" id="UP000095280"/>
    </source>
</evidence>
<dbReference type="Pfam" id="PF02815">
    <property type="entry name" value="MIR"/>
    <property type="match status" value="1"/>
</dbReference>
<dbReference type="PANTHER" id="PTHR46809:SF2">
    <property type="entry name" value="GH21273P"/>
    <property type="match status" value="1"/>
</dbReference>
<dbReference type="OrthoDB" id="5588846at2759"/>
<dbReference type="Gene3D" id="2.80.10.50">
    <property type="match status" value="1"/>
</dbReference>
<sequence length="232" mass="25032">MQHTKCLYYILLSAALLQFESAYCSLYDFVTCGSVVKLLNMDHSVRLHSHEVKYGSGSGQQSVTGVESSGDSNSYWRVRARTGVDCTRGYPVKCGSTLRLTHVATGRNLHSHVYSSPITNLQEVSAYGENGEGDLGDDWKLLCDSGDSADGGLWRRDGRVRLRHAVTEQYLHVAGQRFGRPIAGQAEVSAVVSPRPGSHWTVAEGIFVKPNESPAGAAASSAQSGSHDSSEL</sequence>
<accession>A0A1I8IMV8</accession>
<reference evidence="2" key="1">
    <citation type="submission" date="2016-11" db="UniProtKB">
        <authorList>
            <consortium name="WormBaseParasite"/>
        </authorList>
    </citation>
    <scope>IDENTIFICATION</scope>
</reference>
<dbReference type="AlphaFoldDB" id="A0A1I8IMV8"/>
<name>A0A1I8IMV8_9PLAT</name>
<keyword evidence="1" id="KW-1185">Reference proteome</keyword>
<proteinExistence type="predicted"/>
<dbReference type="CDD" id="cd23293">
    <property type="entry name" value="beta-trefoil_MIR_SDF2_meta"/>
    <property type="match status" value="1"/>
</dbReference>
<dbReference type="SMART" id="SM00472">
    <property type="entry name" value="MIR"/>
    <property type="match status" value="3"/>
</dbReference>
<dbReference type="STRING" id="282301.A0A1I8IMV8"/>
<protein>
    <submittedName>
        <fullName evidence="2">Stromal cell-derived factor 2</fullName>
    </submittedName>
</protein>
<dbReference type="PANTHER" id="PTHR46809">
    <property type="entry name" value="STROMAL CELL-DERIVED FACTOR 2-LIKE PROTEIN"/>
    <property type="match status" value="1"/>
</dbReference>
<dbReference type="PROSITE" id="PS50919">
    <property type="entry name" value="MIR"/>
    <property type="match status" value="3"/>
</dbReference>